<feature type="compositionally biased region" description="Basic and acidic residues" evidence="1">
    <location>
        <begin position="8"/>
        <end position="22"/>
    </location>
</feature>
<dbReference type="RefSeq" id="WP_132276050.1">
    <property type="nucleotide sequence ID" value="NZ_JAOBST010000052.1"/>
</dbReference>
<feature type="transmembrane region" description="Helical" evidence="2">
    <location>
        <begin position="74"/>
        <end position="95"/>
    </location>
</feature>
<name>A0A4R4FGH4_9FIRM</name>
<protein>
    <submittedName>
        <fullName evidence="3">Uncharacterized protein</fullName>
    </submittedName>
</protein>
<proteinExistence type="predicted"/>
<evidence type="ECO:0000313" key="3">
    <source>
        <dbReference type="EMBL" id="TDA22814.1"/>
    </source>
</evidence>
<keyword evidence="4" id="KW-1185">Reference proteome</keyword>
<dbReference type="EMBL" id="SMMX01000003">
    <property type="protein sequence ID" value="TDA22814.1"/>
    <property type="molecule type" value="Genomic_DNA"/>
</dbReference>
<keyword evidence="2" id="KW-1133">Transmembrane helix</keyword>
<keyword evidence="2" id="KW-0472">Membrane</keyword>
<dbReference type="Proteomes" id="UP000295710">
    <property type="component" value="Unassembled WGS sequence"/>
</dbReference>
<feature type="transmembrane region" description="Helical" evidence="2">
    <location>
        <begin position="49"/>
        <end position="68"/>
    </location>
</feature>
<organism evidence="3 4">
    <name type="scientific">Extibacter muris</name>
    <dbReference type="NCBI Taxonomy" id="1796622"/>
    <lineage>
        <taxon>Bacteria</taxon>
        <taxon>Bacillati</taxon>
        <taxon>Bacillota</taxon>
        <taxon>Clostridia</taxon>
        <taxon>Lachnospirales</taxon>
        <taxon>Lachnospiraceae</taxon>
        <taxon>Extibacter</taxon>
    </lineage>
</organism>
<keyword evidence="2" id="KW-0812">Transmembrane</keyword>
<evidence type="ECO:0000313" key="4">
    <source>
        <dbReference type="Proteomes" id="UP000295710"/>
    </source>
</evidence>
<sequence>MIIKRRQKDKDEDRSKDMQKEREKRRRKMISGKYGQAPLKHAKKGINSCCYAGSVFLILMVMLVFSYVSEGSVGVIAGFAGLAVGVLAWLGLMSGIRGFREREKNYITCKVGVVCNVLLLLGLMSIFFRGLF</sequence>
<feature type="transmembrane region" description="Helical" evidence="2">
    <location>
        <begin position="107"/>
        <end position="128"/>
    </location>
</feature>
<reference evidence="3 4" key="1">
    <citation type="journal article" date="2016" name="Nat. Microbiol.">
        <title>The Mouse Intestinal Bacterial Collection (miBC) provides host-specific insight into cultured diversity and functional potential of the gut microbiota.</title>
        <authorList>
            <person name="Lagkouvardos I."/>
            <person name="Pukall R."/>
            <person name="Abt B."/>
            <person name="Foesel B.U."/>
            <person name="Meier-Kolthoff J.P."/>
            <person name="Kumar N."/>
            <person name="Bresciani A."/>
            <person name="Martinez I."/>
            <person name="Just S."/>
            <person name="Ziegler C."/>
            <person name="Brugiroux S."/>
            <person name="Garzetti D."/>
            <person name="Wenning M."/>
            <person name="Bui T.P."/>
            <person name="Wang J."/>
            <person name="Hugenholtz F."/>
            <person name="Plugge C.M."/>
            <person name="Peterson D.A."/>
            <person name="Hornef M.W."/>
            <person name="Baines J.F."/>
            <person name="Smidt H."/>
            <person name="Walter J."/>
            <person name="Kristiansen K."/>
            <person name="Nielsen H.B."/>
            <person name="Haller D."/>
            <person name="Overmann J."/>
            <person name="Stecher B."/>
            <person name="Clavel T."/>
        </authorList>
    </citation>
    <scope>NUCLEOTIDE SEQUENCE [LARGE SCALE GENOMIC DNA]</scope>
    <source>
        <strain evidence="3 4">DSM 28560</strain>
    </source>
</reference>
<comment type="caution">
    <text evidence="3">The sequence shown here is derived from an EMBL/GenBank/DDBJ whole genome shotgun (WGS) entry which is preliminary data.</text>
</comment>
<gene>
    <name evidence="3" type="ORF">E1963_05375</name>
</gene>
<accession>A0A4R4FGH4</accession>
<dbReference type="AlphaFoldDB" id="A0A4R4FGH4"/>
<evidence type="ECO:0000256" key="2">
    <source>
        <dbReference type="SAM" id="Phobius"/>
    </source>
</evidence>
<evidence type="ECO:0000256" key="1">
    <source>
        <dbReference type="SAM" id="MobiDB-lite"/>
    </source>
</evidence>
<feature type="region of interest" description="Disordered" evidence="1">
    <location>
        <begin position="1"/>
        <end position="29"/>
    </location>
</feature>